<evidence type="ECO:0000256" key="1">
    <source>
        <dbReference type="SAM" id="MobiDB-lite"/>
    </source>
</evidence>
<dbReference type="SUPFAM" id="SSF54001">
    <property type="entry name" value="Cysteine proteinases"/>
    <property type="match status" value="1"/>
</dbReference>
<dbReference type="AlphaFoldDB" id="A0AAW1N4L2"/>
<sequence>MAKHTRKGKNLGPVDAWLDTLGYYRKNVAYDETCLFRAISEQLFSCQIHHERCRKEIVTYGRNNYHEFKQLVSCEKEWTNHLNKLEIHMVICGNIELEITSRKYKKDIIIFDGINRCVHNMANNNYEEALLLCLMGEDHYDVVYRKEFIQTAGFCQSLIYNVLYEEVFNIPNVSSIVQAMLYEKPPVTNDDKQTIKQEKDNSNMNDLEYMLRTNIAPFPYKVAKALDPTIYRNIEYDTWTETRKELRLGDWYYGDNNLILGTCCELTTESGKFQCYIQDILKDKNKCVVYITSLAEKRTVNYTDLSPESDAKPWPLPYRFSKNVVPLAPKLELPDKEKKCLRKKREKKRSGSKSGSDSGSNSIPQGQLTDQNDLCPVNVFEGCPLHMQRVKDYENQTTTQTDANTQVNYSEFVYPVDSTWEHTPPTPDDQNVWPQTPTTPQNVLYDQNVWPQTPTTPQNVFTFVPKPVMPGTPEMSYPTDPFYYNNIPRYTGWTNVTDNVQGNNQCNVETTQMDVPISPDPYSYTYYDNLYSSPVPMVANDRSVCTTPLTPISPQVEVYPTFFAPPPPVAPVIYASPEITEILLPSPHVPVYSPAIEMSYISPSPFIYPSTPPATWYPPAINSQGFIFPTPVSRSSKVDYKN</sequence>
<feature type="compositionally biased region" description="Low complexity" evidence="1">
    <location>
        <begin position="352"/>
        <end position="362"/>
    </location>
</feature>
<feature type="compositionally biased region" description="Polar residues" evidence="1">
    <location>
        <begin position="363"/>
        <end position="372"/>
    </location>
</feature>
<dbReference type="PROSITE" id="PS50802">
    <property type="entry name" value="OTU"/>
    <property type="match status" value="1"/>
</dbReference>
<evidence type="ECO:0000259" key="2">
    <source>
        <dbReference type="PROSITE" id="PS50802"/>
    </source>
</evidence>
<dbReference type="PANTHER" id="PTHR12419">
    <property type="entry name" value="OTU DOMAIN CONTAINING PROTEIN"/>
    <property type="match status" value="1"/>
</dbReference>
<dbReference type="CDD" id="cd22753">
    <property type="entry name" value="OTU_ALG13-like"/>
    <property type="match status" value="1"/>
</dbReference>
<feature type="region of interest" description="Disordered" evidence="1">
    <location>
        <begin position="338"/>
        <end position="373"/>
    </location>
</feature>
<feature type="domain" description="OTU" evidence="2">
    <location>
        <begin position="23"/>
        <end position="146"/>
    </location>
</feature>
<comment type="caution">
    <text evidence="3">The sequence shown here is derived from an EMBL/GenBank/DDBJ whole genome shotgun (WGS) entry which is preliminary data.</text>
</comment>
<name>A0AAW1N4L2_POPJA</name>
<evidence type="ECO:0000313" key="3">
    <source>
        <dbReference type="EMBL" id="KAK9754850.1"/>
    </source>
</evidence>
<dbReference type="GO" id="GO:0004843">
    <property type="term" value="F:cysteine-type deubiquitinase activity"/>
    <property type="evidence" value="ECO:0007669"/>
    <property type="project" value="TreeGrafter"/>
</dbReference>
<dbReference type="InterPro" id="IPR049769">
    <property type="entry name" value="OTU_OTU"/>
</dbReference>
<evidence type="ECO:0000313" key="4">
    <source>
        <dbReference type="Proteomes" id="UP001458880"/>
    </source>
</evidence>
<dbReference type="GO" id="GO:0016579">
    <property type="term" value="P:protein deubiquitination"/>
    <property type="evidence" value="ECO:0007669"/>
    <property type="project" value="TreeGrafter"/>
</dbReference>
<keyword evidence="4" id="KW-1185">Reference proteome</keyword>
<dbReference type="Proteomes" id="UP001458880">
    <property type="component" value="Unassembled WGS sequence"/>
</dbReference>
<organism evidence="3 4">
    <name type="scientific">Popillia japonica</name>
    <name type="common">Japanese beetle</name>
    <dbReference type="NCBI Taxonomy" id="7064"/>
    <lineage>
        <taxon>Eukaryota</taxon>
        <taxon>Metazoa</taxon>
        <taxon>Ecdysozoa</taxon>
        <taxon>Arthropoda</taxon>
        <taxon>Hexapoda</taxon>
        <taxon>Insecta</taxon>
        <taxon>Pterygota</taxon>
        <taxon>Neoptera</taxon>
        <taxon>Endopterygota</taxon>
        <taxon>Coleoptera</taxon>
        <taxon>Polyphaga</taxon>
        <taxon>Scarabaeiformia</taxon>
        <taxon>Scarabaeidae</taxon>
        <taxon>Rutelinae</taxon>
        <taxon>Popillia</taxon>
    </lineage>
</organism>
<dbReference type="InterPro" id="IPR038765">
    <property type="entry name" value="Papain-like_cys_pep_sf"/>
</dbReference>
<dbReference type="Gene3D" id="3.90.70.80">
    <property type="match status" value="1"/>
</dbReference>
<dbReference type="EMBL" id="JASPKY010000004">
    <property type="protein sequence ID" value="KAK9754850.1"/>
    <property type="molecule type" value="Genomic_DNA"/>
</dbReference>
<dbReference type="InterPro" id="IPR003323">
    <property type="entry name" value="OTU_dom"/>
</dbReference>
<dbReference type="InterPro" id="IPR050704">
    <property type="entry name" value="Peptidase_C85-like"/>
</dbReference>
<proteinExistence type="predicted"/>
<gene>
    <name evidence="3" type="ORF">QE152_g861</name>
</gene>
<reference evidence="3 4" key="1">
    <citation type="journal article" date="2024" name="BMC Genomics">
        <title>De novo assembly and annotation of Popillia japonica's genome with initial clues to its potential as an invasive pest.</title>
        <authorList>
            <person name="Cucini C."/>
            <person name="Boschi S."/>
            <person name="Funari R."/>
            <person name="Cardaioli E."/>
            <person name="Iannotti N."/>
            <person name="Marturano G."/>
            <person name="Paoli F."/>
            <person name="Bruttini M."/>
            <person name="Carapelli A."/>
            <person name="Frati F."/>
            <person name="Nardi F."/>
        </authorList>
    </citation>
    <scope>NUCLEOTIDE SEQUENCE [LARGE SCALE GENOMIC DNA]</scope>
    <source>
        <strain evidence="3">DMR45628</strain>
    </source>
</reference>
<dbReference type="PANTHER" id="PTHR12419:SF10">
    <property type="entry name" value="DEUBIQUITINASE OTUD6B"/>
    <property type="match status" value="1"/>
</dbReference>
<accession>A0AAW1N4L2</accession>
<feature type="compositionally biased region" description="Basic residues" evidence="1">
    <location>
        <begin position="339"/>
        <end position="351"/>
    </location>
</feature>
<protein>
    <recommendedName>
        <fullName evidence="2">OTU domain-containing protein</fullName>
    </recommendedName>
</protein>